<dbReference type="AlphaFoldDB" id="A0A640WER9"/>
<reference evidence="3 4" key="1">
    <citation type="submission" date="2019-08" db="EMBL/GenBank/DDBJ databases">
        <title>Bioinformatics analysis of the strain L3 and L5.</title>
        <authorList>
            <person name="Li X."/>
        </authorList>
    </citation>
    <scope>NUCLEOTIDE SEQUENCE [LARGE SCALE GENOMIC DNA]</scope>
    <source>
        <strain evidence="3 4">L3</strain>
    </source>
</reference>
<organism evidence="3 4">
    <name type="scientific">Salinicola corii</name>
    <dbReference type="NCBI Taxonomy" id="2606937"/>
    <lineage>
        <taxon>Bacteria</taxon>
        <taxon>Pseudomonadati</taxon>
        <taxon>Pseudomonadota</taxon>
        <taxon>Gammaproteobacteria</taxon>
        <taxon>Oceanospirillales</taxon>
        <taxon>Halomonadaceae</taxon>
        <taxon>Salinicola</taxon>
    </lineage>
</organism>
<evidence type="ECO:0000259" key="1">
    <source>
        <dbReference type="Pfam" id="PF00534"/>
    </source>
</evidence>
<dbReference type="EMBL" id="VTPX01000004">
    <property type="protein sequence ID" value="KAA0018649.1"/>
    <property type="molecule type" value="Genomic_DNA"/>
</dbReference>
<feature type="domain" description="Glycosyl transferase family 1" evidence="1">
    <location>
        <begin position="213"/>
        <end position="356"/>
    </location>
</feature>
<dbReference type="Gene3D" id="3.40.50.2000">
    <property type="entry name" value="Glycogen Phosphorylase B"/>
    <property type="match status" value="3"/>
</dbReference>
<dbReference type="GO" id="GO:0016757">
    <property type="term" value="F:glycosyltransferase activity"/>
    <property type="evidence" value="ECO:0007669"/>
    <property type="project" value="InterPro"/>
</dbReference>
<dbReference type="RefSeq" id="WP_149435074.1">
    <property type="nucleotide sequence ID" value="NZ_VTPX01000004.1"/>
</dbReference>
<dbReference type="Pfam" id="PF13439">
    <property type="entry name" value="Glyco_transf_4"/>
    <property type="match status" value="1"/>
</dbReference>
<evidence type="ECO:0000313" key="4">
    <source>
        <dbReference type="Proteomes" id="UP000466024"/>
    </source>
</evidence>
<dbReference type="Pfam" id="PF00534">
    <property type="entry name" value="Glycos_transf_1"/>
    <property type="match status" value="1"/>
</dbReference>
<dbReference type="PANTHER" id="PTHR12526:SF584">
    <property type="entry name" value="GLYCOSYLTRANSFERASE"/>
    <property type="match status" value="1"/>
</dbReference>
<proteinExistence type="predicted"/>
<keyword evidence="3" id="KW-0808">Transferase</keyword>
<name>A0A640WER9_9GAMM</name>
<gene>
    <name evidence="3" type="ORF">F0A16_09075</name>
</gene>
<evidence type="ECO:0000313" key="3">
    <source>
        <dbReference type="EMBL" id="KAA0018649.1"/>
    </source>
</evidence>
<dbReference type="Proteomes" id="UP000466024">
    <property type="component" value="Unassembled WGS sequence"/>
</dbReference>
<dbReference type="CDD" id="cd03811">
    <property type="entry name" value="GT4_GT28_WabH-like"/>
    <property type="match status" value="1"/>
</dbReference>
<feature type="domain" description="Glycosyltransferase subfamily 4-like N-terminal" evidence="2">
    <location>
        <begin position="14"/>
        <end position="67"/>
    </location>
</feature>
<evidence type="ECO:0000259" key="2">
    <source>
        <dbReference type="Pfam" id="PF13439"/>
    </source>
</evidence>
<accession>A0A640WER9</accession>
<keyword evidence="4" id="KW-1185">Reference proteome</keyword>
<protein>
    <submittedName>
        <fullName evidence="3">Glycosyltransferase</fullName>
    </submittedName>
</protein>
<dbReference type="SUPFAM" id="SSF53756">
    <property type="entry name" value="UDP-Glycosyltransferase/glycogen phosphorylase"/>
    <property type="match status" value="1"/>
</dbReference>
<sequence>MKKRVLLVVRKLSIGGIERVTVNLANVLAREGHEVHVLVLKGGNELAPDSGVTVHRVDFDKTFRRTGLGLVYDLFTRALLKPLMPGSGFLWRGGYGGYYLKRFVAGLESERGPIDRVIMRGQGAFETVWSWRDPRLWQVTVSWPGSEGGRLKGFYLRRLYEGKQVVCNTPNVRAQLEKQLGHHGIHPHRWATIMNPCDIEAIRRQAEEPVELPARPFIVHVSRLSDVKRQEWLIRAYLEADIEEDLVIVGDGPKREGLEKLVEERGAGERIHFIGSRPNPYPWMKHARLFVLSSRSEAFGIVLAESMICGTPCVAVDCPGGVRNVLIHDQARLIADNTVNGLAAKIREGLANPPSLEADPELIERFRDTRIMQQFLDLPTTGAVTGGRDE</sequence>
<dbReference type="PANTHER" id="PTHR12526">
    <property type="entry name" value="GLYCOSYLTRANSFERASE"/>
    <property type="match status" value="1"/>
</dbReference>
<dbReference type="InterPro" id="IPR028098">
    <property type="entry name" value="Glyco_trans_4-like_N"/>
</dbReference>
<dbReference type="InterPro" id="IPR001296">
    <property type="entry name" value="Glyco_trans_1"/>
</dbReference>
<dbReference type="GO" id="GO:1901135">
    <property type="term" value="P:carbohydrate derivative metabolic process"/>
    <property type="evidence" value="ECO:0007669"/>
    <property type="project" value="UniProtKB-ARBA"/>
</dbReference>
<comment type="caution">
    <text evidence="3">The sequence shown here is derived from an EMBL/GenBank/DDBJ whole genome shotgun (WGS) entry which is preliminary data.</text>
</comment>